<name>A0A172WU57_STUST</name>
<organism evidence="2 3">
    <name type="scientific">Stutzerimonas stutzeri</name>
    <name type="common">Pseudomonas stutzeri</name>
    <dbReference type="NCBI Taxonomy" id="316"/>
    <lineage>
        <taxon>Bacteria</taxon>
        <taxon>Pseudomonadati</taxon>
        <taxon>Pseudomonadota</taxon>
        <taxon>Gammaproteobacteria</taxon>
        <taxon>Pseudomonadales</taxon>
        <taxon>Pseudomonadaceae</taxon>
        <taxon>Stutzerimonas</taxon>
    </lineage>
</organism>
<sequence length="99" mass="11065">MTQRDRDYSEKRDFIRMNVETAITLTQGDQHYEATCLDLSSTGMQVVAATRLQMGDKVHVHIPSEHSELKGLDAETEVVRVGMQEDGRQSLGLAILSMS</sequence>
<dbReference type="EMBL" id="CP015641">
    <property type="protein sequence ID" value="ANF26837.1"/>
    <property type="molecule type" value="Genomic_DNA"/>
</dbReference>
<dbReference type="Pfam" id="PF07238">
    <property type="entry name" value="PilZ"/>
    <property type="match status" value="1"/>
</dbReference>
<evidence type="ECO:0000313" key="2">
    <source>
        <dbReference type="EMBL" id="ANF26837.1"/>
    </source>
</evidence>
<dbReference type="RefSeq" id="WP_045428175.1">
    <property type="nucleotide sequence ID" value="NZ_CP015641.1"/>
</dbReference>
<dbReference type="Gene3D" id="2.40.10.220">
    <property type="entry name" value="predicted glycosyltransferase like domains"/>
    <property type="match status" value="1"/>
</dbReference>
<protein>
    <submittedName>
        <fullName evidence="2">Pilus assembly protein</fullName>
    </submittedName>
</protein>
<accession>A0A172WU57</accession>
<gene>
    <name evidence="2" type="ORF">PS273GM_17675</name>
</gene>
<dbReference type="InterPro" id="IPR009875">
    <property type="entry name" value="PilZ_domain"/>
</dbReference>
<reference evidence="2 3" key="1">
    <citation type="submission" date="2016-05" db="EMBL/GenBank/DDBJ databases">
        <title>Genome sequence of Pseudomonas stutzeri 273 and identification of the exopolysaccharide biosynthesis locus.</title>
        <authorList>
            <person name="Wu S."/>
            <person name="Sun C."/>
        </authorList>
    </citation>
    <scope>NUCLEOTIDE SEQUENCE [LARGE SCALE GENOMIC DNA]</scope>
    <source>
        <strain evidence="2 3">273</strain>
    </source>
</reference>
<dbReference type="AlphaFoldDB" id="A0A172WU57"/>
<dbReference type="Proteomes" id="UP000077787">
    <property type="component" value="Chromosome"/>
</dbReference>
<dbReference type="GO" id="GO:0035438">
    <property type="term" value="F:cyclic-di-GMP binding"/>
    <property type="evidence" value="ECO:0007669"/>
    <property type="project" value="InterPro"/>
</dbReference>
<dbReference type="OrthoDB" id="5290589at2"/>
<dbReference type="eggNOG" id="ENOG5033H7Q">
    <property type="taxonomic scope" value="Bacteria"/>
</dbReference>
<dbReference type="SUPFAM" id="SSF141371">
    <property type="entry name" value="PilZ domain-like"/>
    <property type="match status" value="1"/>
</dbReference>
<evidence type="ECO:0000313" key="3">
    <source>
        <dbReference type="Proteomes" id="UP000077787"/>
    </source>
</evidence>
<feature type="domain" description="PilZ" evidence="1">
    <location>
        <begin position="10"/>
        <end position="98"/>
    </location>
</feature>
<proteinExistence type="predicted"/>
<evidence type="ECO:0000259" key="1">
    <source>
        <dbReference type="Pfam" id="PF07238"/>
    </source>
</evidence>